<keyword evidence="2" id="KW-1185">Reference proteome</keyword>
<comment type="caution">
    <text evidence="1">The sequence shown here is derived from an EMBL/GenBank/DDBJ whole genome shotgun (WGS) entry which is preliminary data.</text>
</comment>
<dbReference type="Proteomes" id="UP000257109">
    <property type="component" value="Unassembled WGS sequence"/>
</dbReference>
<evidence type="ECO:0008006" key="3">
    <source>
        <dbReference type="Google" id="ProtNLM"/>
    </source>
</evidence>
<accession>A0A371FFM9</accession>
<gene>
    <name evidence="1" type="ORF">CR513_42895</name>
</gene>
<organism evidence="1 2">
    <name type="scientific">Mucuna pruriens</name>
    <name type="common">Velvet bean</name>
    <name type="synonym">Dolichos pruriens</name>
    <dbReference type="NCBI Taxonomy" id="157652"/>
    <lineage>
        <taxon>Eukaryota</taxon>
        <taxon>Viridiplantae</taxon>
        <taxon>Streptophyta</taxon>
        <taxon>Embryophyta</taxon>
        <taxon>Tracheophyta</taxon>
        <taxon>Spermatophyta</taxon>
        <taxon>Magnoliopsida</taxon>
        <taxon>eudicotyledons</taxon>
        <taxon>Gunneridae</taxon>
        <taxon>Pentapetalae</taxon>
        <taxon>rosids</taxon>
        <taxon>fabids</taxon>
        <taxon>Fabales</taxon>
        <taxon>Fabaceae</taxon>
        <taxon>Papilionoideae</taxon>
        <taxon>50 kb inversion clade</taxon>
        <taxon>NPAAA clade</taxon>
        <taxon>indigoferoid/millettioid clade</taxon>
        <taxon>Phaseoleae</taxon>
        <taxon>Mucuna</taxon>
    </lineage>
</organism>
<sequence length="82" mass="9361">MPGGKGHKIEKSNFMDEQEAKTVARFSAEVEYHEKLDSDLIVTSYIPSKLQLAKEFTKGLPIEVPRTYWPLTNLKESVVNNH</sequence>
<evidence type="ECO:0000313" key="2">
    <source>
        <dbReference type="Proteomes" id="UP000257109"/>
    </source>
</evidence>
<reference evidence="1" key="1">
    <citation type="submission" date="2018-05" db="EMBL/GenBank/DDBJ databases">
        <title>Draft genome of Mucuna pruriens seed.</title>
        <authorList>
            <person name="Nnadi N.E."/>
            <person name="Vos R."/>
            <person name="Hasami M.H."/>
            <person name="Devisetty U.K."/>
            <person name="Aguiy J.C."/>
        </authorList>
    </citation>
    <scope>NUCLEOTIDE SEQUENCE [LARGE SCALE GENOMIC DNA]</scope>
    <source>
        <strain evidence="1">JCA_2017</strain>
    </source>
</reference>
<dbReference type="EMBL" id="QJKJ01009304">
    <property type="protein sequence ID" value="RDX77040.1"/>
    <property type="molecule type" value="Genomic_DNA"/>
</dbReference>
<protein>
    <recommendedName>
        <fullName evidence="3">Copia protein</fullName>
    </recommendedName>
</protein>
<dbReference type="OrthoDB" id="3344688at2759"/>
<evidence type="ECO:0000313" key="1">
    <source>
        <dbReference type="EMBL" id="RDX77040.1"/>
    </source>
</evidence>
<proteinExistence type="predicted"/>
<feature type="non-terminal residue" evidence="1">
    <location>
        <position position="1"/>
    </location>
</feature>
<dbReference type="AlphaFoldDB" id="A0A371FFM9"/>
<name>A0A371FFM9_MUCPR</name>